<dbReference type="InterPro" id="IPR017703">
    <property type="entry name" value="YgfZ/GCV_T_CS"/>
</dbReference>
<feature type="region of interest" description="Disordered" evidence="2">
    <location>
        <begin position="327"/>
        <end position="352"/>
    </location>
</feature>
<dbReference type="PANTHER" id="PTHR22602">
    <property type="entry name" value="TRANSFERASE CAF17, MITOCHONDRIAL-RELATED"/>
    <property type="match status" value="1"/>
</dbReference>
<dbReference type="NCBIfam" id="TIGR03317">
    <property type="entry name" value="ygfZ_signature"/>
    <property type="match status" value="1"/>
</dbReference>
<dbReference type="InterPro" id="IPR029043">
    <property type="entry name" value="GcvT/YgfZ_C"/>
</dbReference>
<evidence type="ECO:0000313" key="4">
    <source>
        <dbReference type="EMBL" id="ABK51838.1"/>
    </source>
</evidence>
<organism evidence="4 5">
    <name type="scientific">Acidothermus cellulolyticus (strain ATCC 43068 / DSM 8971 / 11B)</name>
    <dbReference type="NCBI Taxonomy" id="351607"/>
    <lineage>
        <taxon>Bacteria</taxon>
        <taxon>Bacillati</taxon>
        <taxon>Actinomycetota</taxon>
        <taxon>Actinomycetes</taxon>
        <taxon>Acidothermales</taxon>
        <taxon>Acidothermaceae</taxon>
        <taxon>Acidothermus</taxon>
    </lineage>
</organism>
<dbReference type="InterPro" id="IPR045179">
    <property type="entry name" value="YgfZ/GcvT"/>
</dbReference>
<dbReference type="InterPro" id="IPR013977">
    <property type="entry name" value="GcvT_C"/>
</dbReference>
<dbReference type="OrthoDB" id="9796287at2"/>
<feature type="domain" description="Aminomethyltransferase C-terminal" evidence="3">
    <location>
        <begin position="248"/>
        <end position="320"/>
    </location>
</feature>
<feature type="region of interest" description="Disordered" evidence="2">
    <location>
        <begin position="1"/>
        <end position="20"/>
    </location>
</feature>
<evidence type="ECO:0000256" key="1">
    <source>
        <dbReference type="ARBA" id="ARBA00022946"/>
    </source>
</evidence>
<reference evidence="4 5" key="1">
    <citation type="journal article" date="2009" name="Genome Res.">
        <title>Complete genome of the cellulolytic thermophile Acidothermus cellulolyticus 11B provides insights into its ecophysiological and evolutionary adaptations.</title>
        <authorList>
            <person name="Barabote R.D."/>
            <person name="Xie G."/>
            <person name="Leu D.H."/>
            <person name="Normand P."/>
            <person name="Necsulea A."/>
            <person name="Daubin V."/>
            <person name="Medigue C."/>
            <person name="Adney W.S."/>
            <person name="Xu X.C."/>
            <person name="Lapidus A."/>
            <person name="Parales R.E."/>
            <person name="Detter C."/>
            <person name="Pujic P."/>
            <person name="Bruce D."/>
            <person name="Lavire C."/>
            <person name="Challacombe J.F."/>
            <person name="Brettin T.S."/>
            <person name="Berry A.M."/>
        </authorList>
    </citation>
    <scope>NUCLEOTIDE SEQUENCE [LARGE SCALE GENOMIC DNA]</scope>
    <source>
        <strain evidence="5">ATCC 43068 / DSM 8971 / 11B</strain>
    </source>
</reference>
<keyword evidence="4" id="KW-0808">Transferase</keyword>
<name>A0LQX8_ACIC1</name>
<dbReference type="Proteomes" id="UP000008221">
    <property type="component" value="Chromosome"/>
</dbReference>
<dbReference type="GO" id="GO:0016740">
    <property type="term" value="F:transferase activity"/>
    <property type="evidence" value="ECO:0007669"/>
    <property type="project" value="UniProtKB-KW"/>
</dbReference>
<dbReference type="STRING" id="351607.Acel_0062"/>
<evidence type="ECO:0000313" key="5">
    <source>
        <dbReference type="Proteomes" id="UP000008221"/>
    </source>
</evidence>
<dbReference type="AlphaFoldDB" id="A0LQX8"/>
<keyword evidence="5" id="KW-1185">Reference proteome</keyword>
<keyword evidence="1" id="KW-0809">Transit peptide</keyword>
<dbReference type="KEGG" id="ace:Acel_0062"/>
<gene>
    <name evidence="4" type="ordered locus">Acel_0062</name>
</gene>
<dbReference type="eggNOG" id="COG0354">
    <property type="taxonomic scope" value="Bacteria"/>
</dbReference>
<evidence type="ECO:0000259" key="3">
    <source>
        <dbReference type="Pfam" id="PF08669"/>
    </source>
</evidence>
<sequence length="352" mass="38288">MSAVRSPLLDMPGAVPASEPDQAVAGHYGDPLGEQRLLASGDGFVDLSHRGVVQISGPDRLRWLNDLTTQRLIDLPAQTGTETLVLSPNGHVEHHLMLVDDGTTTWVHVEPGTAGGLVDFLSSMRFLLRVEARDVTDDWAVVWQPVDQPHPEFPTRVDPRADALHGRELFIPRKQFPAVIADFGRPAGIAAWNALRIEAGRPRFGVDTDHRSIPHELGWIGFAVHLNKGCYRGQETVAHVANLGRPPRRLVRLHLDGSVREQLPAKGAQVLVAGTVAGHLTSAAYHHELGPIALALVRYAVDDSAAAIVRDADGTDRAATIEPIVRKETEPPPGQRARMTLRAGLSRRPAQE</sequence>
<dbReference type="PANTHER" id="PTHR22602:SF0">
    <property type="entry name" value="TRANSFERASE CAF17, MITOCHONDRIAL-RELATED"/>
    <property type="match status" value="1"/>
</dbReference>
<accession>A0LQX8</accession>
<dbReference type="FunCoup" id="A0LQX8">
    <property type="interactions" value="15"/>
</dbReference>
<dbReference type="GO" id="GO:0016226">
    <property type="term" value="P:iron-sulfur cluster assembly"/>
    <property type="evidence" value="ECO:0007669"/>
    <property type="project" value="TreeGrafter"/>
</dbReference>
<protein>
    <submittedName>
        <fullName evidence="4">Glycine cleavage T protein (Aminomethyl transferase)</fullName>
    </submittedName>
</protein>
<dbReference type="SUPFAM" id="SSF101790">
    <property type="entry name" value="Aminomethyltransferase beta-barrel domain"/>
    <property type="match status" value="1"/>
</dbReference>
<dbReference type="InParanoid" id="A0LQX8"/>
<dbReference type="Pfam" id="PF08669">
    <property type="entry name" value="GCV_T_C"/>
    <property type="match status" value="1"/>
</dbReference>
<dbReference type="InterPro" id="IPR027266">
    <property type="entry name" value="TrmE/GcvT-like"/>
</dbReference>
<dbReference type="Gene3D" id="3.30.1360.120">
    <property type="entry name" value="Probable tRNA modification gtpase trme, domain 1"/>
    <property type="match status" value="2"/>
</dbReference>
<dbReference type="HOGENOM" id="CLU_007884_6_0_11"/>
<dbReference type="SUPFAM" id="SSF103025">
    <property type="entry name" value="Folate-binding domain"/>
    <property type="match status" value="1"/>
</dbReference>
<proteinExistence type="predicted"/>
<dbReference type="EMBL" id="CP000481">
    <property type="protein sequence ID" value="ABK51838.1"/>
    <property type="molecule type" value="Genomic_DNA"/>
</dbReference>
<evidence type="ECO:0000256" key="2">
    <source>
        <dbReference type="SAM" id="MobiDB-lite"/>
    </source>
</evidence>